<evidence type="ECO:0000313" key="3">
    <source>
        <dbReference type="Proteomes" id="UP000287651"/>
    </source>
</evidence>
<evidence type="ECO:0000256" key="1">
    <source>
        <dbReference type="SAM" id="MobiDB-lite"/>
    </source>
</evidence>
<protein>
    <submittedName>
        <fullName evidence="2">Uncharacterized protein</fullName>
    </submittedName>
</protein>
<comment type="caution">
    <text evidence="2">The sequence shown here is derived from an EMBL/GenBank/DDBJ whole genome shotgun (WGS) entry which is preliminary data.</text>
</comment>
<evidence type="ECO:0000313" key="2">
    <source>
        <dbReference type="EMBL" id="RRT36100.1"/>
    </source>
</evidence>
<feature type="compositionally biased region" description="Basic and acidic residues" evidence="1">
    <location>
        <begin position="1"/>
        <end position="13"/>
    </location>
</feature>
<organism evidence="2 3">
    <name type="scientific">Ensete ventricosum</name>
    <name type="common">Abyssinian banana</name>
    <name type="synonym">Musa ensete</name>
    <dbReference type="NCBI Taxonomy" id="4639"/>
    <lineage>
        <taxon>Eukaryota</taxon>
        <taxon>Viridiplantae</taxon>
        <taxon>Streptophyta</taxon>
        <taxon>Embryophyta</taxon>
        <taxon>Tracheophyta</taxon>
        <taxon>Spermatophyta</taxon>
        <taxon>Magnoliopsida</taxon>
        <taxon>Liliopsida</taxon>
        <taxon>Zingiberales</taxon>
        <taxon>Musaceae</taxon>
        <taxon>Ensete</taxon>
    </lineage>
</organism>
<reference evidence="2 3" key="1">
    <citation type="journal article" date="2014" name="Agronomy (Basel)">
        <title>A Draft Genome Sequence for Ensete ventricosum, the Drought-Tolerant Tree Against Hunger.</title>
        <authorList>
            <person name="Harrison J."/>
            <person name="Moore K.A."/>
            <person name="Paszkiewicz K."/>
            <person name="Jones T."/>
            <person name="Grant M."/>
            <person name="Ambacheew D."/>
            <person name="Muzemil S."/>
            <person name="Studholme D.J."/>
        </authorList>
    </citation>
    <scope>NUCLEOTIDE SEQUENCE [LARGE SCALE GENOMIC DNA]</scope>
</reference>
<name>A0A426X9I2_ENSVE</name>
<gene>
    <name evidence="2" type="ORF">B296_00056580</name>
</gene>
<feature type="region of interest" description="Disordered" evidence="1">
    <location>
        <begin position="1"/>
        <end position="63"/>
    </location>
</feature>
<proteinExistence type="predicted"/>
<dbReference type="Proteomes" id="UP000287651">
    <property type="component" value="Unassembled WGS sequence"/>
</dbReference>
<accession>A0A426X9I2</accession>
<sequence length="147" mass="16663">MRLSEWDVTRGGDRSLGPGAVPHLLQSSNPTRLPTRERASRGTRSPTCGGTERTGEPQRAPPSRARRYMCFEPQQQQVLPSKPGVTYRKKNCVDNKKQAIVGLSQQLQKELCVLAARSICHYILYAYFAAKPQVSHWQLWLAYLRLL</sequence>
<dbReference type="AlphaFoldDB" id="A0A426X9I2"/>
<dbReference type="EMBL" id="AMZH03024077">
    <property type="protein sequence ID" value="RRT36100.1"/>
    <property type="molecule type" value="Genomic_DNA"/>
</dbReference>